<dbReference type="CDD" id="cd02440">
    <property type="entry name" value="AdoMet_MTases"/>
    <property type="match status" value="1"/>
</dbReference>
<keyword evidence="1" id="KW-0808">Transferase</keyword>
<keyword evidence="2" id="KW-1185">Reference proteome</keyword>
<comment type="caution">
    <text evidence="1">The sequence shown here is derived from an EMBL/GenBank/DDBJ whole genome shotgun (WGS) entry which is preliminary data.</text>
</comment>
<dbReference type="RefSeq" id="WP_135994660.1">
    <property type="nucleotide sequence ID" value="NZ_CP071057.1"/>
</dbReference>
<dbReference type="GO" id="GO:0032259">
    <property type="term" value="P:methylation"/>
    <property type="evidence" value="ECO:0007669"/>
    <property type="project" value="UniProtKB-KW"/>
</dbReference>
<dbReference type="SUPFAM" id="SSF53335">
    <property type="entry name" value="S-adenosyl-L-methionine-dependent methyltransferases"/>
    <property type="match status" value="1"/>
</dbReference>
<evidence type="ECO:0000313" key="2">
    <source>
        <dbReference type="Proteomes" id="UP000308054"/>
    </source>
</evidence>
<dbReference type="Pfam" id="PF13489">
    <property type="entry name" value="Methyltransf_23"/>
    <property type="match status" value="1"/>
</dbReference>
<accession>A0A4S2H4E5</accession>
<dbReference type="Gene3D" id="3.40.50.150">
    <property type="entry name" value="Vaccinia Virus protein VP39"/>
    <property type="match status" value="1"/>
</dbReference>
<protein>
    <submittedName>
        <fullName evidence="1">Class I SAM-dependent methyltransferase</fullName>
    </submittedName>
</protein>
<proteinExistence type="predicted"/>
<dbReference type="EMBL" id="SRXW01000001">
    <property type="protein sequence ID" value="TGY90162.1"/>
    <property type="molecule type" value="Genomic_DNA"/>
</dbReference>
<reference evidence="1 2" key="1">
    <citation type="journal article" date="2017" name="Int. J. Syst. Evol. Microbiol.">
        <title>Marinicauda algicola sp. nov., isolated from a marine red alga Rhodosorus marinus.</title>
        <authorList>
            <person name="Jeong S.E."/>
            <person name="Jeon S.H."/>
            <person name="Chun B.H."/>
            <person name="Kim D.W."/>
            <person name="Jeon C.O."/>
        </authorList>
    </citation>
    <scope>NUCLEOTIDE SEQUENCE [LARGE SCALE GENOMIC DNA]</scope>
    <source>
        <strain evidence="1 2">JCM 31718</strain>
    </source>
</reference>
<gene>
    <name evidence="1" type="ORF">E5163_03275</name>
</gene>
<sequence length="262" mass="28755">MAEFAERYFASGRAVEDERDRLDRLAAFYAEPTQRWLERAVVFRPGMRIMEAGAGSGAMLAWFARKVGEGGDVLGLDIDLSHAGRAEPPVRLIEADLYAPPAEPERFDLVFARLVIEHLPDPARAIASLARWLRPGGVMALADLDCSVAAAADKQAAGADDFDAALDRVRSAMDRSGLVEAAFGARLPRLMQEAGLLDVREDRFERIVEGGSSWANFMAENNLIIGELLGEAETARRVAAFMRRPGFRFHDQALVRVTGRKG</sequence>
<dbReference type="AlphaFoldDB" id="A0A4S2H4E5"/>
<keyword evidence="1" id="KW-0489">Methyltransferase</keyword>
<organism evidence="1 2">
    <name type="scientific">Marinicauda algicola</name>
    <dbReference type="NCBI Taxonomy" id="2029849"/>
    <lineage>
        <taxon>Bacteria</taxon>
        <taxon>Pseudomonadati</taxon>
        <taxon>Pseudomonadota</taxon>
        <taxon>Alphaproteobacteria</taxon>
        <taxon>Maricaulales</taxon>
        <taxon>Maricaulaceae</taxon>
        <taxon>Marinicauda</taxon>
    </lineage>
</organism>
<evidence type="ECO:0000313" key="1">
    <source>
        <dbReference type="EMBL" id="TGY90162.1"/>
    </source>
</evidence>
<dbReference type="OrthoDB" id="9765084at2"/>
<name>A0A4S2H4E5_9PROT</name>
<dbReference type="InterPro" id="IPR029063">
    <property type="entry name" value="SAM-dependent_MTases_sf"/>
</dbReference>
<dbReference type="Proteomes" id="UP000308054">
    <property type="component" value="Unassembled WGS sequence"/>
</dbReference>
<dbReference type="PANTHER" id="PTHR43591">
    <property type="entry name" value="METHYLTRANSFERASE"/>
    <property type="match status" value="1"/>
</dbReference>
<dbReference type="GO" id="GO:0008168">
    <property type="term" value="F:methyltransferase activity"/>
    <property type="evidence" value="ECO:0007669"/>
    <property type="project" value="UniProtKB-KW"/>
</dbReference>